<evidence type="ECO:0000256" key="1">
    <source>
        <dbReference type="SAM" id="MobiDB-lite"/>
    </source>
</evidence>
<sequence>MATRYRKRKENGKIKTTQDLTSRQHERKKKMWKKNSAKYYRKKKQEQALLDLTPTSSFSETENSFGNEENNRQEHDTNNESLNRTPAKESLDLKGPIEASTPQRTRPVIKKRERASRTVAKLRAKLRYVEEKLRAKKTQLLTLNRKIRRLAANRTKSAMLPANISQRVSIREAKKGLMINSRRKQLDKIVSMFLHRDDVSTIINGKSGEIRRKGQIYRKRALTDTMAKLHQRFLVEHPEQTVSKAQFFRLRPFWIIRPKVKDRETCACKMHENIGFKLKRMQQLGIIETSSPEDLVQSSVCDTGNMSCMYGRCQKCIEKTFPTSLDPLTQGNTVIWQEWVTRSVTVTKTLKDGSTEERQTKKTVLEKRTSSIERLLALTTEHLPGFAIHMFNVKNQYLSLKAMKDTLTDDAVAVHVDYSENYSCKYAKEIKDTHFGTGNDQVTLHTGVLYLSRGRVEAFASLSSSLQHDAVATWAHLDPVLRYIRGKYPEVHNLHFISDGPTSQYRNKTSFYLASTVPFMHGFEWVTWNYTEASHGKGAPDGVGGALKNLADRIVSYGTSIPDADSLYEQLKNNSSVTLYKVSEEKIKASRELVPPNLKAVPGTLKIHQLTSTKPGVINTREVSCFCGKNCQCFSTNCHMFSEERDEDPDRTEATIEVGQWVLVEYDGDLFPGTVTQIAEGQYEVDTMNCAGENRFYVPSIRFPGERVWYYRQDIRDIIPEPLPVTSSARHFCILPDIWAKHKKCS</sequence>
<protein>
    <submittedName>
        <fullName evidence="3">Uncharacterized protein LOC113111837 isoform X1</fullName>
    </submittedName>
</protein>
<evidence type="ECO:0000313" key="2">
    <source>
        <dbReference type="Proteomes" id="UP000515129"/>
    </source>
</evidence>
<dbReference type="Proteomes" id="UP000515129">
    <property type="component" value="Chromosome 12"/>
</dbReference>
<dbReference type="AlphaFoldDB" id="A0A6P6QGQ5"/>
<feature type="compositionally biased region" description="Polar residues" evidence="1">
    <location>
        <begin position="53"/>
        <end position="68"/>
    </location>
</feature>
<dbReference type="KEGG" id="caua:113111837"/>
<accession>A0A6P6QGQ5</accession>
<reference evidence="3" key="1">
    <citation type="submission" date="2025-08" db="UniProtKB">
        <authorList>
            <consortium name="RefSeq"/>
        </authorList>
    </citation>
    <scope>IDENTIFICATION</scope>
    <source>
        <strain evidence="3">Wakin</strain>
        <tissue evidence="3">Muscle</tissue>
    </source>
</reference>
<name>A0A6P6QGQ5_CARAU</name>
<dbReference type="PANTHER" id="PTHR46601:SF2">
    <property type="entry name" value="UBIQUITIN-LIKE PROTEASE FAMILY PROFILE DOMAIN-CONTAINING PROTEIN"/>
    <property type="match status" value="1"/>
</dbReference>
<feature type="compositionally biased region" description="Basic residues" evidence="1">
    <location>
        <begin position="25"/>
        <end position="44"/>
    </location>
</feature>
<dbReference type="OrthoDB" id="8945351at2759"/>
<gene>
    <name evidence="3" type="primary">LOC113111837</name>
</gene>
<feature type="compositionally biased region" description="Basic and acidic residues" evidence="1">
    <location>
        <begin position="69"/>
        <end position="78"/>
    </location>
</feature>
<feature type="region of interest" description="Disordered" evidence="1">
    <location>
        <begin position="1"/>
        <end position="116"/>
    </location>
</feature>
<proteinExistence type="predicted"/>
<feature type="compositionally biased region" description="Basic residues" evidence="1">
    <location>
        <begin position="107"/>
        <end position="116"/>
    </location>
</feature>
<evidence type="ECO:0000313" key="3">
    <source>
        <dbReference type="RefSeq" id="XP_026132769.1"/>
    </source>
</evidence>
<dbReference type="GeneID" id="113111837"/>
<dbReference type="RefSeq" id="XP_026132769.1">
    <property type="nucleotide sequence ID" value="XM_026276984.1"/>
</dbReference>
<feature type="compositionally biased region" description="Basic residues" evidence="1">
    <location>
        <begin position="1"/>
        <end position="10"/>
    </location>
</feature>
<keyword evidence="2" id="KW-1185">Reference proteome</keyword>
<dbReference type="PANTHER" id="PTHR46601">
    <property type="entry name" value="ULP_PROTEASE DOMAIN-CONTAINING PROTEIN"/>
    <property type="match status" value="1"/>
</dbReference>
<organism evidence="2 3">
    <name type="scientific">Carassius auratus</name>
    <name type="common">Goldfish</name>
    <dbReference type="NCBI Taxonomy" id="7957"/>
    <lineage>
        <taxon>Eukaryota</taxon>
        <taxon>Metazoa</taxon>
        <taxon>Chordata</taxon>
        <taxon>Craniata</taxon>
        <taxon>Vertebrata</taxon>
        <taxon>Euteleostomi</taxon>
        <taxon>Actinopterygii</taxon>
        <taxon>Neopterygii</taxon>
        <taxon>Teleostei</taxon>
        <taxon>Ostariophysi</taxon>
        <taxon>Cypriniformes</taxon>
        <taxon>Cyprinidae</taxon>
        <taxon>Cyprininae</taxon>
        <taxon>Carassius</taxon>
    </lineage>
</organism>